<name>A0A926ZJR4_9CYAN</name>
<dbReference type="AlphaFoldDB" id="A0A926ZJR4"/>
<reference evidence="2" key="1">
    <citation type="journal article" date="2015" name="ISME J.">
        <title>Draft Genome Sequence of Streptomyces incarnatus NRRL8089, which Produces the Nucleoside Antibiotic Sinefungin.</title>
        <authorList>
            <person name="Oshima K."/>
            <person name="Hattori M."/>
            <person name="Shimizu H."/>
            <person name="Fukuda K."/>
            <person name="Nemoto M."/>
            <person name="Inagaki K."/>
            <person name="Tamura T."/>
        </authorList>
    </citation>
    <scope>NUCLEOTIDE SEQUENCE</scope>
    <source>
        <strain evidence="2">FACHB-1375</strain>
    </source>
</reference>
<keyword evidence="3" id="KW-1185">Reference proteome</keyword>
<proteinExistence type="predicted"/>
<evidence type="ECO:0000259" key="1">
    <source>
        <dbReference type="Pfam" id="PF20586"/>
    </source>
</evidence>
<reference evidence="2" key="2">
    <citation type="submission" date="2020-08" db="EMBL/GenBank/DDBJ databases">
        <authorList>
            <person name="Chen M."/>
            <person name="Teng W."/>
            <person name="Zhao L."/>
            <person name="Hu C."/>
            <person name="Zhou Y."/>
            <person name="Han B."/>
            <person name="Song L."/>
            <person name="Shu W."/>
        </authorList>
    </citation>
    <scope>NUCLEOTIDE SEQUENCE</scope>
    <source>
        <strain evidence="2">FACHB-1375</strain>
    </source>
</reference>
<dbReference type="RefSeq" id="WP_190474479.1">
    <property type="nucleotide sequence ID" value="NZ_JACJPW010000144.1"/>
</dbReference>
<comment type="caution">
    <text evidence="2">The sequence shown here is derived from an EMBL/GenBank/DDBJ whole genome shotgun (WGS) entry which is preliminary data.</text>
</comment>
<protein>
    <recommendedName>
        <fullName evidence="1">DUF6788 domain-containing protein</fullName>
    </recommendedName>
</protein>
<dbReference type="InterPro" id="IPR046738">
    <property type="entry name" value="DUF6788"/>
</dbReference>
<accession>A0A926ZJR4</accession>
<dbReference type="Pfam" id="PF20586">
    <property type="entry name" value="DUF6788"/>
    <property type="match status" value="1"/>
</dbReference>
<evidence type="ECO:0000313" key="3">
    <source>
        <dbReference type="Proteomes" id="UP000641646"/>
    </source>
</evidence>
<dbReference type="EMBL" id="JACJPW010000144">
    <property type="protein sequence ID" value="MBD2185813.1"/>
    <property type="molecule type" value="Genomic_DNA"/>
</dbReference>
<feature type="domain" description="DUF6788" evidence="1">
    <location>
        <begin position="62"/>
        <end position="104"/>
    </location>
</feature>
<evidence type="ECO:0000313" key="2">
    <source>
        <dbReference type="EMBL" id="MBD2185813.1"/>
    </source>
</evidence>
<dbReference type="Proteomes" id="UP000641646">
    <property type="component" value="Unassembled WGS sequence"/>
</dbReference>
<organism evidence="2 3">
    <name type="scientific">Aerosakkonema funiforme FACHB-1375</name>
    <dbReference type="NCBI Taxonomy" id="2949571"/>
    <lineage>
        <taxon>Bacteria</taxon>
        <taxon>Bacillati</taxon>
        <taxon>Cyanobacteriota</taxon>
        <taxon>Cyanophyceae</taxon>
        <taxon>Oscillatoriophycideae</taxon>
        <taxon>Aerosakkonematales</taxon>
        <taxon>Aerosakkonemataceae</taxon>
        <taxon>Aerosakkonema</taxon>
    </lineage>
</organism>
<sequence>MKLTPKEKVIRLLERWNSDELKQLQSWLSVRIEQLESLAQEFELPPVKSGRIALSVRRFNSIVYRLEKVRCGKENCRRCPHGPYWYGYQRSNGKVVSFYVGKELPLNLM</sequence>
<gene>
    <name evidence="2" type="ORF">H6G03_32915</name>
</gene>